<dbReference type="PIRSF" id="PIRSF007580">
    <property type="entry name" value="UCP07580"/>
    <property type="match status" value="1"/>
</dbReference>
<name>A0A317E0B5_9PROT</name>
<evidence type="ECO:0000313" key="3">
    <source>
        <dbReference type="Proteomes" id="UP000246077"/>
    </source>
</evidence>
<dbReference type="AlphaFoldDB" id="A0A317E0B5"/>
<dbReference type="InterPro" id="IPR009078">
    <property type="entry name" value="Ferritin-like_SF"/>
</dbReference>
<keyword evidence="1" id="KW-0812">Transmembrane</keyword>
<dbReference type="PANTHER" id="PTHR39456">
    <property type="entry name" value="METAL-DEPENDENT HYDROLASE"/>
    <property type="match status" value="1"/>
</dbReference>
<dbReference type="OrthoDB" id="7273156at2"/>
<protein>
    <submittedName>
        <fullName evidence="2">Metal-dependent hydrolase</fullName>
    </submittedName>
</protein>
<comment type="caution">
    <text evidence="2">The sequence shown here is derived from an EMBL/GenBank/DDBJ whole genome shotgun (WGS) entry which is preliminary data.</text>
</comment>
<gene>
    <name evidence="2" type="ORF">DKG75_16745</name>
</gene>
<keyword evidence="2" id="KW-0378">Hydrolase</keyword>
<dbReference type="Proteomes" id="UP000246077">
    <property type="component" value="Unassembled WGS sequence"/>
</dbReference>
<dbReference type="EMBL" id="QGLF01000004">
    <property type="protein sequence ID" value="PWR20082.1"/>
    <property type="molecule type" value="Genomic_DNA"/>
</dbReference>
<keyword evidence="3" id="KW-1185">Reference proteome</keyword>
<evidence type="ECO:0000313" key="2">
    <source>
        <dbReference type="EMBL" id="PWR20082.1"/>
    </source>
</evidence>
<dbReference type="GO" id="GO:0016787">
    <property type="term" value="F:hydrolase activity"/>
    <property type="evidence" value="ECO:0007669"/>
    <property type="project" value="UniProtKB-KW"/>
</dbReference>
<sequence>MEAVMASLTTITPRNIMFKVDGPRGLWCGGDPARTAFFDGMSLMFPEGERFFMDAVRDNAGAVSDPQLQAEIKGFTTQEAIHSREHLRYNRMVTERAGPAVTRLEDGVKKRIAFVNRIFGPKRRLAMTVALEHFTAILASSLLKRTDLLADADPEMARLWRWHAIEESEHKAVAFDVYRTVAPGILGYLLRAQVMLTVTLTFSFFLFVHVATILKADGHSNLRNWLRLLGLFWGPKGVITRTALPWLDFFRPGFHPWDHDNREDLDSHRARLTPAA</sequence>
<dbReference type="PANTHER" id="PTHR39456:SF1">
    <property type="entry name" value="METAL-DEPENDENT HYDROLASE"/>
    <property type="match status" value="1"/>
</dbReference>
<dbReference type="SUPFAM" id="SSF47240">
    <property type="entry name" value="Ferritin-like"/>
    <property type="match status" value="1"/>
</dbReference>
<dbReference type="InterPro" id="IPR016516">
    <property type="entry name" value="UCP07580"/>
</dbReference>
<dbReference type="Pfam" id="PF10118">
    <property type="entry name" value="Metal_hydrol"/>
    <property type="match status" value="1"/>
</dbReference>
<evidence type="ECO:0000256" key="1">
    <source>
        <dbReference type="SAM" id="Phobius"/>
    </source>
</evidence>
<accession>A0A317E0B5</accession>
<keyword evidence="1" id="KW-0472">Membrane</keyword>
<organism evidence="2 3">
    <name type="scientific">Zavarzinia compransoris</name>
    <dbReference type="NCBI Taxonomy" id="1264899"/>
    <lineage>
        <taxon>Bacteria</taxon>
        <taxon>Pseudomonadati</taxon>
        <taxon>Pseudomonadota</taxon>
        <taxon>Alphaproteobacteria</taxon>
        <taxon>Rhodospirillales</taxon>
        <taxon>Zavarziniaceae</taxon>
        <taxon>Zavarzinia</taxon>
    </lineage>
</organism>
<keyword evidence="1" id="KW-1133">Transmembrane helix</keyword>
<feature type="transmembrane region" description="Helical" evidence="1">
    <location>
        <begin position="194"/>
        <end position="214"/>
    </location>
</feature>
<proteinExistence type="predicted"/>
<reference evidence="3" key="1">
    <citation type="submission" date="2018-05" db="EMBL/GenBank/DDBJ databases">
        <title>Zavarzinia sp. HR-AS.</title>
        <authorList>
            <person name="Lee Y."/>
            <person name="Jeon C.O."/>
        </authorList>
    </citation>
    <scope>NUCLEOTIDE SEQUENCE [LARGE SCALE GENOMIC DNA]</scope>
    <source>
        <strain evidence="3">DSM 1231</strain>
    </source>
</reference>